<evidence type="ECO:0000313" key="2">
    <source>
        <dbReference type="Proteomes" id="UP000245768"/>
    </source>
</evidence>
<dbReference type="InParanoid" id="A0A316YNU5"/>
<sequence length="73" mass="7965">MKALRSLFHCCVGPVARGVLGLNGTHDDTGKAIAQEIDDTGVHQRPYIKRLLCSRSKLVNALLSESQHVIARV</sequence>
<reference evidence="1 2" key="1">
    <citation type="journal article" date="2018" name="Mol. Biol. Evol.">
        <title>Broad Genomic Sampling Reveals a Smut Pathogenic Ancestry of the Fungal Clade Ustilaginomycotina.</title>
        <authorList>
            <person name="Kijpornyongpan T."/>
            <person name="Mondo S.J."/>
            <person name="Barry K."/>
            <person name="Sandor L."/>
            <person name="Lee J."/>
            <person name="Lipzen A."/>
            <person name="Pangilinan J."/>
            <person name="LaButti K."/>
            <person name="Hainaut M."/>
            <person name="Henrissat B."/>
            <person name="Grigoriev I.V."/>
            <person name="Spatafora J.W."/>
            <person name="Aime M.C."/>
        </authorList>
    </citation>
    <scope>NUCLEOTIDE SEQUENCE [LARGE SCALE GENOMIC DNA]</scope>
    <source>
        <strain evidence="1 2">MCA 4198</strain>
    </source>
</reference>
<dbReference type="AlphaFoldDB" id="A0A316YNU5"/>
<accession>A0A316YNU5</accession>
<keyword evidence="2" id="KW-1185">Reference proteome</keyword>
<evidence type="ECO:0000313" key="1">
    <source>
        <dbReference type="EMBL" id="PWN89415.1"/>
    </source>
</evidence>
<dbReference type="Proteomes" id="UP000245768">
    <property type="component" value="Unassembled WGS sequence"/>
</dbReference>
<protein>
    <submittedName>
        <fullName evidence="1">Uncharacterized protein</fullName>
    </submittedName>
</protein>
<dbReference type="RefSeq" id="XP_025376613.1">
    <property type="nucleotide sequence ID" value="XM_025522126.1"/>
</dbReference>
<gene>
    <name evidence="1" type="ORF">FA10DRAFT_267984</name>
</gene>
<dbReference type="GeneID" id="37044042"/>
<organism evidence="1 2">
    <name type="scientific">Acaromyces ingoldii</name>
    <dbReference type="NCBI Taxonomy" id="215250"/>
    <lineage>
        <taxon>Eukaryota</taxon>
        <taxon>Fungi</taxon>
        <taxon>Dikarya</taxon>
        <taxon>Basidiomycota</taxon>
        <taxon>Ustilaginomycotina</taxon>
        <taxon>Exobasidiomycetes</taxon>
        <taxon>Exobasidiales</taxon>
        <taxon>Cryptobasidiaceae</taxon>
        <taxon>Acaromyces</taxon>
    </lineage>
</organism>
<name>A0A316YNU5_9BASI</name>
<proteinExistence type="predicted"/>
<dbReference type="EMBL" id="KZ819637">
    <property type="protein sequence ID" value="PWN89415.1"/>
    <property type="molecule type" value="Genomic_DNA"/>
</dbReference>